<organism evidence="2 3">
    <name type="scientific">Gregarina niphandrodes</name>
    <name type="common">Septate eugregarine</name>
    <dbReference type="NCBI Taxonomy" id="110365"/>
    <lineage>
        <taxon>Eukaryota</taxon>
        <taxon>Sar</taxon>
        <taxon>Alveolata</taxon>
        <taxon>Apicomplexa</taxon>
        <taxon>Conoidasida</taxon>
        <taxon>Gregarinasina</taxon>
        <taxon>Eugregarinorida</taxon>
        <taxon>Gregarinidae</taxon>
        <taxon>Gregarina</taxon>
    </lineage>
</organism>
<gene>
    <name evidence="2" type="ORF">GNI_011040</name>
</gene>
<evidence type="ECO:0000256" key="1">
    <source>
        <dbReference type="SAM" id="MobiDB-lite"/>
    </source>
</evidence>
<comment type="caution">
    <text evidence="2">The sequence shown here is derived from an EMBL/GenBank/DDBJ whole genome shotgun (WGS) entry which is preliminary data.</text>
</comment>
<dbReference type="EMBL" id="AFNH02000083">
    <property type="protein sequence ID" value="EZG86037.1"/>
    <property type="molecule type" value="Genomic_DNA"/>
</dbReference>
<accession>A0A023BCU7</accession>
<feature type="compositionally biased region" description="Polar residues" evidence="1">
    <location>
        <begin position="47"/>
        <end position="63"/>
    </location>
</feature>
<keyword evidence="3" id="KW-1185">Reference proteome</keyword>
<feature type="region of interest" description="Disordered" evidence="1">
    <location>
        <begin position="33"/>
        <end position="79"/>
    </location>
</feature>
<reference evidence="2" key="1">
    <citation type="submission" date="2013-12" db="EMBL/GenBank/DDBJ databases">
        <authorList>
            <person name="Omoto C.K."/>
            <person name="Sibley D."/>
            <person name="Venepally P."/>
            <person name="Hadjithomas M."/>
            <person name="Karamycheva S."/>
            <person name="Brunk B."/>
            <person name="Roos D."/>
            <person name="Caler E."/>
            <person name="Lorenzi H."/>
        </authorList>
    </citation>
    <scope>NUCLEOTIDE SEQUENCE</scope>
</reference>
<name>A0A023BCU7_GRENI</name>
<dbReference type="AlphaFoldDB" id="A0A023BCU7"/>
<evidence type="ECO:0000313" key="2">
    <source>
        <dbReference type="EMBL" id="EZG86037.1"/>
    </source>
</evidence>
<evidence type="ECO:0000313" key="3">
    <source>
        <dbReference type="Proteomes" id="UP000019763"/>
    </source>
</evidence>
<proteinExistence type="predicted"/>
<dbReference type="VEuPathDB" id="CryptoDB:GNI_011040"/>
<dbReference type="RefSeq" id="XP_011128792.1">
    <property type="nucleotide sequence ID" value="XM_011130490.1"/>
</dbReference>
<protein>
    <submittedName>
        <fullName evidence="2">Uncharacterized protein</fullName>
    </submittedName>
</protein>
<dbReference type="GeneID" id="22910655"/>
<sequence>MEGSETTTGHWYGTVGLDGGLGWSVCIYGTESGHMAPGACREPPKESQASESQAKMSNPSKAIETSKNDTSHGGAVDPVGVQKVEGVAFVRGNSYENPLEFLKAVESHRRQVTKELSKDKTTEQNK</sequence>
<dbReference type="Proteomes" id="UP000019763">
    <property type="component" value="Unassembled WGS sequence"/>
</dbReference>